<dbReference type="RefSeq" id="WP_228229144.1">
    <property type="nucleotide sequence ID" value="NZ_JAJGMW010000004.1"/>
</dbReference>
<dbReference type="Proteomes" id="UP001197770">
    <property type="component" value="Unassembled WGS sequence"/>
</dbReference>
<gene>
    <name evidence="1" type="ORF">LLW17_04900</name>
</gene>
<keyword evidence="2" id="KW-1185">Reference proteome</keyword>
<protein>
    <recommendedName>
        <fullName evidence="3">Holin</fullName>
    </recommendedName>
</protein>
<accession>A0ABS8GU18</accession>
<comment type="caution">
    <text evidence="1">The sequence shown here is derived from an EMBL/GenBank/DDBJ whole genome shotgun (WGS) entry which is preliminary data.</text>
</comment>
<evidence type="ECO:0008006" key="3">
    <source>
        <dbReference type="Google" id="ProtNLM"/>
    </source>
</evidence>
<dbReference type="EMBL" id="JAJGMW010000004">
    <property type="protein sequence ID" value="MCC4212048.1"/>
    <property type="molecule type" value="Genomic_DNA"/>
</dbReference>
<evidence type="ECO:0000313" key="1">
    <source>
        <dbReference type="EMBL" id="MCC4212048.1"/>
    </source>
</evidence>
<reference evidence="1 2" key="1">
    <citation type="submission" date="2021-11" db="EMBL/GenBank/DDBJ databases">
        <title>Seasonal and diel survey of microbial diversity of the Tyrrhenian coast.</title>
        <authorList>
            <person name="Gattoni G."/>
            <person name="Corral P."/>
        </authorList>
    </citation>
    <scope>NUCLEOTIDE SEQUENCE [LARGE SCALE GENOMIC DNA]</scope>
    <source>
        <strain evidence="1 2">Mr9</strain>
    </source>
</reference>
<organism evidence="1 2">
    <name type="scientific">Leeuwenhoekiella parthenopeia</name>
    <dbReference type="NCBI Taxonomy" id="2890320"/>
    <lineage>
        <taxon>Bacteria</taxon>
        <taxon>Pseudomonadati</taxon>
        <taxon>Bacteroidota</taxon>
        <taxon>Flavobacteriia</taxon>
        <taxon>Flavobacteriales</taxon>
        <taxon>Flavobacteriaceae</taxon>
        <taxon>Leeuwenhoekiella</taxon>
    </lineage>
</organism>
<proteinExistence type="predicted"/>
<sequence length="67" mass="7208">MKILTFLQTVIFILLLLVPSLADEFIKNPVILEKLTLATGITILAVLIKLAKSASPTGETAQKSINS</sequence>
<name>A0ABS8GU18_9FLAO</name>
<evidence type="ECO:0000313" key="2">
    <source>
        <dbReference type="Proteomes" id="UP001197770"/>
    </source>
</evidence>